<proteinExistence type="predicted"/>
<dbReference type="Proteomes" id="UP000824120">
    <property type="component" value="Chromosome 2"/>
</dbReference>
<reference evidence="1 2" key="1">
    <citation type="submission" date="2020-09" db="EMBL/GenBank/DDBJ databases">
        <title>De no assembly of potato wild relative species, Solanum commersonii.</title>
        <authorList>
            <person name="Cho K."/>
        </authorList>
    </citation>
    <scope>NUCLEOTIDE SEQUENCE [LARGE SCALE GENOMIC DNA]</scope>
    <source>
        <strain evidence="1">LZ3.2</strain>
        <tissue evidence="1">Leaf</tissue>
    </source>
</reference>
<evidence type="ECO:0000313" key="2">
    <source>
        <dbReference type="Proteomes" id="UP000824120"/>
    </source>
</evidence>
<dbReference type="EMBL" id="JACXVP010000002">
    <property type="protein sequence ID" value="KAG5626618.1"/>
    <property type="molecule type" value="Genomic_DNA"/>
</dbReference>
<comment type="caution">
    <text evidence="1">The sequence shown here is derived from an EMBL/GenBank/DDBJ whole genome shotgun (WGS) entry which is preliminary data.</text>
</comment>
<name>A0A9J6AR03_SOLCO</name>
<keyword evidence="2" id="KW-1185">Reference proteome</keyword>
<organism evidence="1 2">
    <name type="scientific">Solanum commersonii</name>
    <name type="common">Commerson's wild potato</name>
    <name type="synonym">Commerson's nightshade</name>
    <dbReference type="NCBI Taxonomy" id="4109"/>
    <lineage>
        <taxon>Eukaryota</taxon>
        <taxon>Viridiplantae</taxon>
        <taxon>Streptophyta</taxon>
        <taxon>Embryophyta</taxon>
        <taxon>Tracheophyta</taxon>
        <taxon>Spermatophyta</taxon>
        <taxon>Magnoliopsida</taxon>
        <taxon>eudicotyledons</taxon>
        <taxon>Gunneridae</taxon>
        <taxon>Pentapetalae</taxon>
        <taxon>asterids</taxon>
        <taxon>lamiids</taxon>
        <taxon>Solanales</taxon>
        <taxon>Solanaceae</taxon>
        <taxon>Solanoideae</taxon>
        <taxon>Solaneae</taxon>
        <taxon>Solanum</taxon>
    </lineage>
</organism>
<protein>
    <submittedName>
        <fullName evidence="1">Uncharacterized protein</fullName>
    </submittedName>
</protein>
<accession>A0A9J6AR03</accession>
<gene>
    <name evidence="1" type="ORF">H5410_011836</name>
</gene>
<sequence length="63" mass="7162">MVAVSDTHEIPTPFAPLELAIFECLSSEQLSHPELEYQEYQELATGFRGIQVASSYDKFQKQL</sequence>
<evidence type="ECO:0000313" key="1">
    <source>
        <dbReference type="EMBL" id="KAG5626618.1"/>
    </source>
</evidence>
<dbReference type="AlphaFoldDB" id="A0A9J6AR03"/>